<dbReference type="GO" id="GO:0000139">
    <property type="term" value="C:Golgi membrane"/>
    <property type="evidence" value="ECO:0007669"/>
    <property type="project" value="UniProtKB-SubCell"/>
</dbReference>
<dbReference type="PANTHER" id="PTHR12952">
    <property type="entry name" value="SYS1"/>
    <property type="match status" value="1"/>
</dbReference>
<evidence type="ECO:0000313" key="11">
    <source>
        <dbReference type="EMBL" id="RVX74772.1"/>
    </source>
</evidence>
<keyword evidence="6 10" id="KW-1133">Transmembrane helix</keyword>
<dbReference type="GO" id="GO:0043001">
    <property type="term" value="P:Golgi to plasma membrane protein transport"/>
    <property type="evidence" value="ECO:0007669"/>
    <property type="project" value="TreeGrafter"/>
</dbReference>
<sequence>MPPRRRKPPRAGALTELPPLKIVRSIVLLQTFYYLLALILILFTTLVLGQKFSIGLIFDWRSVRGDNTIGWTVGVLWVLVGFITVIPILLLVSRSKLVPDFALTIHFLHLLITSLYTHAIPSNLLWWGLEALSAFLMVSLGVWACRYREMQPISFGAPGPKTAKGTDTANGSADPEGHVRGGQGSGRNLDSGPSYEMVNVTRGGDDNV</sequence>
<dbReference type="PANTHER" id="PTHR12952:SF0">
    <property type="entry name" value="PROTEIN SYS1 HOMOLOG"/>
    <property type="match status" value="1"/>
</dbReference>
<dbReference type="Pfam" id="PF09801">
    <property type="entry name" value="SYS1"/>
    <property type="match status" value="1"/>
</dbReference>
<evidence type="ECO:0000256" key="1">
    <source>
        <dbReference type="ARBA" id="ARBA00004653"/>
    </source>
</evidence>
<proteinExistence type="inferred from homology"/>
<dbReference type="EMBL" id="NAJM01000003">
    <property type="protein sequence ID" value="RVX74772.1"/>
    <property type="molecule type" value="Genomic_DNA"/>
</dbReference>
<organism evidence="11 12">
    <name type="scientific">Exophiala mesophila</name>
    <name type="common">Black yeast-like fungus</name>
    <dbReference type="NCBI Taxonomy" id="212818"/>
    <lineage>
        <taxon>Eukaryota</taxon>
        <taxon>Fungi</taxon>
        <taxon>Dikarya</taxon>
        <taxon>Ascomycota</taxon>
        <taxon>Pezizomycotina</taxon>
        <taxon>Eurotiomycetes</taxon>
        <taxon>Chaetothyriomycetidae</taxon>
        <taxon>Chaetothyriales</taxon>
        <taxon>Herpotrichiellaceae</taxon>
        <taxon>Exophiala</taxon>
    </lineage>
</organism>
<feature type="transmembrane region" description="Helical" evidence="10">
    <location>
        <begin position="31"/>
        <end position="49"/>
    </location>
</feature>
<evidence type="ECO:0000256" key="8">
    <source>
        <dbReference type="ARBA" id="ARBA00023136"/>
    </source>
</evidence>
<feature type="transmembrane region" description="Helical" evidence="10">
    <location>
        <begin position="69"/>
        <end position="92"/>
    </location>
</feature>
<evidence type="ECO:0000256" key="4">
    <source>
        <dbReference type="ARBA" id="ARBA00022692"/>
    </source>
</evidence>
<dbReference type="GO" id="GO:0005829">
    <property type="term" value="C:cytosol"/>
    <property type="evidence" value="ECO:0007669"/>
    <property type="project" value="GOC"/>
</dbReference>
<protein>
    <recommendedName>
        <fullName evidence="13">Protein SYS1</fullName>
    </recommendedName>
</protein>
<gene>
    <name evidence="11" type="ORF">B0A52_01049</name>
</gene>
<keyword evidence="5" id="KW-0653">Protein transport</keyword>
<feature type="transmembrane region" description="Helical" evidence="10">
    <location>
        <begin position="125"/>
        <end position="145"/>
    </location>
</feature>
<dbReference type="GO" id="GO:0005802">
    <property type="term" value="C:trans-Golgi network"/>
    <property type="evidence" value="ECO:0007669"/>
    <property type="project" value="TreeGrafter"/>
</dbReference>
<evidence type="ECO:0000256" key="10">
    <source>
        <dbReference type="SAM" id="Phobius"/>
    </source>
</evidence>
<dbReference type="InterPro" id="IPR019185">
    <property type="entry name" value="Integral_membrane_SYS1-rel"/>
</dbReference>
<keyword evidence="3" id="KW-0813">Transport</keyword>
<evidence type="ECO:0000256" key="3">
    <source>
        <dbReference type="ARBA" id="ARBA00022448"/>
    </source>
</evidence>
<reference evidence="11 12" key="1">
    <citation type="submission" date="2017-03" db="EMBL/GenBank/DDBJ databases">
        <title>Genomes of endolithic fungi from Antarctica.</title>
        <authorList>
            <person name="Coleine C."/>
            <person name="Masonjones S."/>
            <person name="Stajich J.E."/>
        </authorList>
    </citation>
    <scope>NUCLEOTIDE SEQUENCE [LARGE SCALE GENOMIC DNA]</scope>
    <source>
        <strain evidence="11 12">CCFEE 6314</strain>
    </source>
</reference>
<feature type="transmembrane region" description="Helical" evidence="10">
    <location>
        <begin position="101"/>
        <end position="119"/>
    </location>
</feature>
<keyword evidence="8 10" id="KW-0472">Membrane</keyword>
<accession>A0A438NGB4</accession>
<dbReference type="OrthoDB" id="542931at2759"/>
<evidence type="ECO:0000256" key="5">
    <source>
        <dbReference type="ARBA" id="ARBA00022927"/>
    </source>
</evidence>
<feature type="region of interest" description="Disordered" evidence="9">
    <location>
        <begin position="158"/>
        <end position="208"/>
    </location>
</feature>
<dbReference type="GO" id="GO:0034067">
    <property type="term" value="P:protein localization to Golgi apparatus"/>
    <property type="evidence" value="ECO:0007669"/>
    <property type="project" value="TreeGrafter"/>
</dbReference>
<comment type="caution">
    <text evidence="11">The sequence shown here is derived from an EMBL/GenBank/DDBJ whole genome shotgun (WGS) entry which is preliminary data.</text>
</comment>
<evidence type="ECO:0000256" key="7">
    <source>
        <dbReference type="ARBA" id="ARBA00023034"/>
    </source>
</evidence>
<dbReference type="VEuPathDB" id="FungiDB:PV10_00610"/>
<evidence type="ECO:0008006" key="13">
    <source>
        <dbReference type="Google" id="ProtNLM"/>
    </source>
</evidence>
<dbReference type="AlphaFoldDB" id="A0A438NGB4"/>
<comment type="subcellular location">
    <subcellularLocation>
        <location evidence="1">Golgi apparatus membrane</location>
        <topology evidence="1">Multi-pass membrane protein</topology>
    </subcellularLocation>
</comment>
<comment type="similarity">
    <text evidence="2">Belongs to the SYS1 family.</text>
</comment>
<evidence type="ECO:0000256" key="2">
    <source>
        <dbReference type="ARBA" id="ARBA00008160"/>
    </source>
</evidence>
<evidence type="ECO:0000256" key="9">
    <source>
        <dbReference type="SAM" id="MobiDB-lite"/>
    </source>
</evidence>
<name>A0A438NGB4_EXOME</name>
<dbReference type="Proteomes" id="UP000288859">
    <property type="component" value="Unassembled WGS sequence"/>
</dbReference>
<keyword evidence="7" id="KW-0333">Golgi apparatus</keyword>
<dbReference type="GO" id="GO:0006895">
    <property type="term" value="P:Golgi to endosome transport"/>
    <property type="evidence" value="ECO:0007669"/>
    <property type="project" value="TreeGrafter"/>
</dbReference>
<evidence type="ECO:0000313" key="12">
    <source>
        <dbReference type="Proteomes" id="UP000288859"/>
    </source>
</evidence>
<keyword evidence="4 10" id="KW-0812">Transmembrane</keyword>
<evidence type="ECO:0000256" key="6">
    <source>
        <dbReference type="ARBA" id="ARBA00022989"/>
    </source>
</evidence>